<accession>A0A644ZP03</accession>
<protein>
    <recommendedName>
        <fullName evidence="2">methionyl-tRNA formyltransferase</fullName>
        <ecNumber evidence="2">2.1.2.9</ecNumber>
    </recommendedName>
</protein>
<keyword evidence="3 7" id="KW-0808">Transferase</keyword>
<dbReference type="PANTHER" id="PTHR11138">
    <property type="entry name" value="METHIONYL-TRNA FORMYLTRANSFERASE"/>
    <property type="match status" value="1"/>
</dbReference>
<comment type="caution">
    <text evidence="7">The sequence shown here is derived from an EMBL/GenBank/DDBJ whole genome shotgun (WGS) entry which is preliminary data.</text>
</comment>
<reference evidence="7" key="1">
    <citation type="submission" date="2019-08" db="EMBL/GenBank/DDBJ databases">
        <authorList>
            <person name="Kucharzyk K."/>
            <person name="Murdoch R.W."/>
            <person name="Higgins S."/>
            <person name="Loffler F."/>
        </authorList>
    </citation>
    <scope>NUCLEOTIDE SEQUENCE</scope>
</reference>
<dbReference type="NCBIfam" id="TIGR00460">
    <property type="entry name" value="fmt"/>
    <property type="match status" value="1"/>
</dbReference>
<evidence type="ECO:0000256" key="1">
    <source>
        <dbReference type="ARBA" id="ARBA00010699"/>
    </source>
</evidence>
<dbReference type="Pfam" id="PF02911">
    <property type="entry name" value="Formyl_trans_C"/>
    <property type="match status" value="1"/>
</dbReference>
<sequence>MKIAFLGTPEFALPSLDMLYQSSHELGVFTQPDRPVGRHAVLTPPPTKAYALEHSIPVFQFEKIRLPEGVEALKAFAPDLMVTAAFGQILSAENLAIPKYGCINVHGSLLPKYRGAAPIQWVIINGETETGITTMMTDVGMDTGDILLVDRVAIGENETAGELFERLSVLGAETLKRTIAALEAGTLVRIPQDESQATKCPMLKKEHGKIDFNKTAREVHNLVRGTNPWPGAYALLDGEPLKIHATLLNERDFGSAQMGTLRGDAKSGLFVRCADGWLEITELQASGSKRMNAKDFLKGRPLEGKILV</sequence>
<name>A0A644ZP03_9ZZZZ</name>
<dbReference type="CDD" id="cd08704">
    <property type="entry name" value="Met_tRNA_FMT_C"/>
    <property type="match status" value="1"/>
</dbReference>
<keyword evidence="4" id="KW-0648">Protein biosynthesis</keyword>
<dbReference type="EMBL" id="VSSQ01008995">
    <property type="protein sequence ID" value="MPM40423.1"/>
    <property type="molecule type" value="Genomic_DNA"/>
</dbReference>
<dbReference type="SUPFAM" id="SSF50486">
    <property type="entry name" value="FMT C-terminal domain-like"/>
    <property type="match status" value="1"/>
</dbReference>
<comment type="similarity">
    <text evidence="1">Belongs to the Fmt family.</text>
</comment>
<dbReference type="GO" id="GO:0004479">
    <property type="term" value="F:methionyl-tRNA formyltransferase activity"/>
    <property type="evidence" value="ECO:0007669"/>
    <property type="project" value="UniProtKB-EC"/>
</dbReference>
<dbReference type="SUPFAM" id="SSF53328">
    <property type="entry name" value="Formyltransferase"/>
    <property type="match status" value="1"/>
</dbReference>
<organism evidence="7">
    <name type="scientific">bioreactor metagenome</name>
    <dbReference type="NCBI Taxonomy" id="1076179"/>
    <lineage>
        <taxon>unclassified sequences</taxon>
        <taxon>metagenomes</taxon>
        <taxon>ecological metagenomes</taxon>
    </lineage>
</organism>
<dbReference type="InterPro" id="IPR005793">
    <property type="entry name" value="Formyl_trans_C"/>
</dbReference>
<dbReference type="CDD" id="cd08646">
    <property type="entry name" value="FMT_core_Met-tRNA-FMT_N"/>
    <property type="match status" value="1"/>
</dbReference>
<gene>
    <name evidence="7" type="primary">fmt_30</name>
    <name evidence="7" type="ORF">SDC9_87064</name>
</gene>
<evidence type="ECO:0000256" key="3">
    <source>
        <dbReference type="ARBA" id="ARBA00022679"/>
    </source>
</evidence>
<evidence type="ECO:0000256" key="4">
    <source>
        <dbReference type="ARBA" id="ARBA00022917"/>
    </source>
</evidence>
<dbReference type="InterPro" id="IPR005794">
    <property type="entry name" value="Fmt"/>
</dbReference>
<dbReference type="AlphaFoldDB" id="A0A644ZP03"/>
<dbReference type="PANTHER" id="PTHR11138:SF5">
    <property type="entry name" value="METHIONYL-TRNA FORMYLTRANSFERASE, MITOCHONDRIAL"/>
    <property type="match status" value="1"/>
</dbReference>
<feature type="domain" description="Formyl transferase C-terminal" evidence="6">
    <location>
        <begin position="203"/>
        <end position="300"/>
    </location>
</feature>
<dbReference type="EC" id="2.1.2.9" evidence="2"/>
<feature type="domain" description="Formyl transferase N-terminal" evidence="5">
    <location>
        <begin position="1"/>
        <end position="177"/>
    </location>
</feature>
<evidence type="ECO:0000256" key="2">
    <source>
        <dbReference type="ARBA" id="ARBA00012261"/>
    </source>
</evidence>
<dbReference type="GO" id="GO:0005829">
    <property type="term" value="C:cytosol"/>
    <property type="evidence" value="ECO:0007669"/>
    <property type="project" value="TreeGrafter"/>
</dbReference>
<evidence type="ECO:0000313" key="7">
    <source>
        <dbReference type="EMBL" id="MPM40423.1"/>
    </source>
</evidence>
<dbReference type="Gene3D" id="3.40.50.12230">
    <property type="match status" value="1"/>
</dbReference>
<dbReference type="InterPro" id="IPR041711">
    <property type="entry name" value="Met-tRNA-FMT_N"/>
</dbReference>
<evidence type="ECO:0000259" key="6">
    <source>
        <dbReference type="Pfam" id="PF02911"/>
    </source>
</evidence>
<dbReference type="InterPro" id="IPR036477">
    <property type="entry name" value="Formyl_transf_N_sf"/>
</dbReference>
<dbReference type="InterPro" id="IPR002376">
    <property type="entry name" value="Formyl_transf_N"/>
</dbReference>
<dbReference type="HAMAP" id="MF_00182">
    <property type="entry name" value="Formyl_trans"/>
    <property type="match status" value="1"/>
</dbReference>
<dbReference type="InterPro" id="IPR011034">
    <property type="entry name" value="Formyl_transferase-like_C_sf"/>
</dbReference>
<dbReference type="Pfam" id="PF00551">
    <property type="entry name" value="Formyl_trans_N"/>
    <property type="match status" value="1"/>
</dbReference>
<proteinExistence type="inferred from homology"/>
<dbReference type="InterPro" id="IPR044135">
    <property type="entry name" value="Met-tRNA-FMT_C"/>
</dbReference>
<evidence type="ECO:0000259" key="5">
    <source>
        <dbReference type="Pfam" id="PF00551"/>
    </source>
</evidence>